<comment type="caution">
    <text evidence="2">The sequence shown here is derived from an EMBL/GenBank/DDBJ whole genome shotgun (WGS) entry which is preliminary data.</text>
</comment>
<dbReference type="Pfam" id="PF13645">
    <property type="entry name" value="YkuD_2"/>
    <property type="match status" value="1"/>
</dbReference>
<name>A0A6B2GX66_9BACT</name>
<gene>
    <name evidence="2" type="ORF">GWO68_05815</name>
</gene>
<protein>
    <submittedName>
        <fullName evidence="2">Murein L,D-transpeptidase catalytic domain family protein</fullName>
    </submittedName>
</protein>
<dbReference type="InterPro" id="IPR032676">
    <property type="entry name" value="YkuD_2"/>
</dbReference>
<organism evidence="2 3">
    <name type="scientific">Pontibacter fetidus</name>
    <dbReference type="NCBI Taxonomy" id="2700082"/>
    <lineage>
        <taxon>Bacteria</taxon>
        <taxon>Pseudomonadati</taxon>
        <taxon>Bacteroidota</taxon>
        <taxon>Cytophagia</taxon>
        <taxon>Cytophagales</taxon>
        <taxon>Hymenobacteraceae</taxon>
        <taxon>Pontibacter</taxon>
    </lineage>
</organism>
<evidence type="ECO:0000256" key="1">
    <source>
        <dbReference type="SAM" id="SignalP"/>
    </source>
</evidence>
<keyword evidence="3" id="KW-1185">Reference proteome</keyword>
<dbReference type="AlphaFoldDB" id="A0A6B2GX66"/>
<keyword evidence="1" id="KW-0732">Signal</keyword>
<feature type="signal peptide" evidence="1">
    <location>
        <begin position="1"/>
        <end position="21"/>
    </location>
</feature>
<dbReference type="PANTHER" id="PTHR38477">
    <property type="entry name" value="HYPOTHETICAL EXPORTED PROTEIN"/>
    <property type="match status" value="1"/>
</dbReference>
<dbReference type="Proteomes" id="UP000478546">
    <property type="component" value="Unassembled WGS sequence"/>
</dbReference>
<evidence type="ECO:0000313" key="2">
    <source>
        <dbReference type="EMBL" id="NDK55425.1"/>
    </source>
</evidence>
<proteinExistence type="predicted"/>
<evidence type="ECO:0000313" key="3">
    <source>
        <dbReference type="Proteomes" id="UP000478546"/>
    </source>
</evidence>
<accession>A0A6B2GX66</accession>
<reference evidence="2 3" key="1">
    <citation type="submission" date="2020-01" db="EMBL/GenBank/DDBJ databases">
        <authorList>
            <person name="Kim M.K."/>
        </authorList>
    </citation>
    <scope>NUCLEOTIDE SEQUENCE [LARGE SCALE GENOMIC DNA]</scope>
    <source>
        <strain evidence="2 3">BT213</strain>
    </source>
</reference>
<dbReference type="EMBL" id="JAAEAA010000006">
    <property type="protein sequence ID" value="NDK55425.1"/>
    <property type="molecule type" value="Genomic_DNA"/>
</dbReference>
<feature type="chain" id="PRO_5025633485" evidence="1">
    <location>
        <begin position="22"/>
        <end position="271"/>
    </location>
</feature>
<sequence>MLRTAILLLALSLMSSNSPEANPMAASPAATSALVTDKATTASSAMSYDQKQLAFTEHVEDIYDDADLKGKGLSLPVFQKAYIGFMNLKQRHKVSSSKAILTVIDFTKSSREKRMWVIDLKAKKVLYNTLVAHGRNTGNVQAVKFSNQPNSYMSSLGFYVTDNTYFGKHGLSLKLDGLDKGFNTNARERAIVVHGADYATKDFIKQYGRLGRSLGCPALPTEVSKEVIETIKNETVIYLHSNDKSYRSDYLNMNLAVESFAAEIPAFALNS</sequence>
<dbReference type="PANTHER" id="PTHR38477:SF1">
    <property type="entry name" value="MUREIN L,D-TRANSPEPTIDASE CATALYTIC DOMAIN FAMILY PROTEIN"/>
    <property type="match status" value="1"/>
</dbReference>